<reference evidence="2 3" key="1">
    <citation type="journal article" date="2017" name="Genome Announc.">
        <title>Complete Genome Sequences of Two Acetylene-Fermenting Pelobacter acetylenicus Strains.</title>
        <authorList>
            <person name="Sutton J.M."/>
            <person name="Baesman S.M."/>
            <person name="Fierst J.L."/>
            <person name="Poret-Peterson A.T."/>
            <person name="Oremland R.S."/>
            <person name="Dunlap D.S."/>
            <person name="Akob D.M."/>
        </authorList>
    </citation>
    <scope>NUCLEOTIDE SEQUENCE [LARGE SCALE GENOMIC DNA]</scope>
    <source>
        <strain evidence="2 3">SFB93</strain>
    </source>
</reference>
<feature type="compositionally biased region" description="Low complexity" evidence="1">
    <location>
        <begin position="58"/>
        <end position="68"/>
    </location>
</feature>
<evidence type="ECO:0000313" key="3">
    <source>
        <dbReference type="Proteomes" id="UP000182517"/>
    </source>
</evidence>
<name>A0A1L3GPM7_9BACT</name>
<dbReference type="EMBL" id="CP015519">
    <property type="protein sequence ID" value="APG27901.1"/>
    <property type="molecule type" value="Genomic_DNA"/>
</dbReference>
<dbReference type="RefSeq" id="WP_072283864.1">
    <property type="nucleotide sequence ID" value="NZ_CP015519.1"/>
</dbReference>
<dbReference type="STRING" id="1842532.A7E78_08670"/>
<feature type="region of interest" description="Disordered" evidence="1">
    <location>
        <begin position="49"/>
        <end position="76"/>
    </location>
</feature>
<protein>
    <submittedName>
        <fullName evidence="2">Uncharacterized protein</fullName>
    </submittedName>
</protein>
<gene>
    <name evidence="2" type="ORF">A7E78_08670</name>
</gene>
<dbReference type="AlphaFoldDB" id="A0A1L3GPM7"/>
<accession>A0A1L3GPM7</accession>
<evidence type="ECO:0000256" key="1">
    <source>
        <dbReference type="SAM" id="MobiDB-lite"/>
    </source>
</evidence>
<dbReference type="OrthoDB" id="129834at2"/>
<dbReference type="Proteomes" id="UP000182517">
    <property type="component" value="Chromosome"/>
</dbReference>
<proteinExistence type="predicted"/>
<sequence>MVNTEKQAGDHIDARCTRCKEITNHTIIAMVEEKPARVRCNTCGGDHNYRPPRKVKAAKTATTAAPKGPKAPRRNAADRLREALQEEWQETAGQADPGLTVPYNMERSFKLNDLVDHPVFGVGVVKALFKPNKVEILFACGTKALRCKL</sequence>
<evidence type="ECO:0000313" key="2">
    <source>
        <dbReference type="EMBL" id="APG27901.1"/>
    </source>
</evidence>
<keyword evidence="3" id="KW-1185">Reference proteome</keyword>
<organism evidence="2 3">
    <name type="scientific">Syntrophotalea acetylenivorans</name>
    <dbReference type="NCBI Taxonomy" id="1842532"/>
    <lineage>
        <taxon>Bacteria</taxon>
        <taxon>Pseudomonadati</taxon>
        <taxon>Thermodesulfobacteriota</taxon>
        <taxon>Desulfuromonadia</taxon>
        <taxon>Desulfuromonadales</taxon>
        <taxon>Syntrophotaleaceae</taxon>
        <taxon>Syntrophotalea</taxon>
    </lineage>
</organism>
<dbReference type="KEGG" id="pef:A7E78_08670"/>